<name>A0ABT8N5R6_9BACL</name>
<protein>
    <submittedName>
        <fullName evidence="1">Uncharacterized protein</fullName>
    </submittedName>
</protein>
<evidence type="ECO:0000313" key="1">
    <source>
        <dbReference type="EMBL" id="MDN7243226.1"/>
    </source>
</evidence>
<dbReference type="RefSeq" id="WP_300986962.1">
    <property type="nucleotide sequence ID" value="NZ_CP129236.1"/>
</dbReference>
<dbReference type="Proteomes" id="UP001172055">
    <property type="component" value="Unassembled WGS sequence"/>
</dbReference>
<organism evidence="1 2">
    <name type="scientific">Planococcus shixiaomingii</name>
    <dbReference type="NCBI Taxonomy" id="3058393"/>
    <lineage>
        <taxon>Bacteria</taxon>
        <taxon>Bacillati</taxon>
        <taxon>Bacillota</taxon>
        <taxon>Bacilli</taxon>
        <taxon>Bacillales</taxon>
        <taxon>Caryophanaceae</taxon>
        <taxon>Planococcus</taxon>
    </lineage>
</organism>
<sequence>MKSSTLNTMAGSVLAAAAGFFVFRAVRAKNGVQVADDVDMRNSQTVDKRESPNAAVDPAEQGLTQLDAAYREEWQANGFPQTHREMRELEEDK</sequence>
<dbReference type="EMBL" id="JAUJWV010000003">
    <property type="protein sequence ID" value="MDN7243226.1"/>
    <property type="molecule type" value="Genomic_DNA"/>
</dbReference>
<proteinExistence type="predicted"/>
<comment type="caution">
    <text evidence="1">The sequence shown here is derived from an EMBL/GenBank/DDBJ whole genome shotgun (WGS) entry which is preliminary data.</text>
</comment>
<keyword evidence="2" id="KW-1185">Reference proteome</keyword>
<gene>
    <name evidence="1" type="ORF">QWY14_15585</name>
</gene>
<reference evidence="1 2" key="1">
    <citation type="submission" date="2023-06" db="EMBL/GenBank/DDBJ databases">
        <title>Novel species in genus Planococcus.</title>
        <authorList>
            <person name="Ning S."/>
        </authorList>
    </citation>
    <scope>NUCLEOTIDE SEQUENCE [LARGE SCALE GENOMIC DNA]</scope>
    <source>
        <strain evidence="1 2">N028</strain>
    </source>
</reference>
<accession>A0ABT8N5R6</accession>
<evidence type="ECO:0000313" key="2">
    <source>
        <dbReference type="Proteomes" id="UP001172055"/>
    </source>
</evidence>